<protein>
    <submittedName>
        <fullName evidence="7">Sigma-70 family RNA polymerase sigma factor</fullName>
    </submittedName>
</protein>
<evidence type="ECO:0000256" key="2">
    <source>
        <dbReference type="ARBA" id="ARBA00023015"/>
    </source>
</evidence>
<feature type="domain" description="RNA polymerase sigma factor 70 region 4 type 2" evidence="6">
    <location>
        <begin position="123"/>
        <end position="174"/>
    </location>
</feature>
<dbReference type="Gene3D" id="1.10.1740.10">
    <property type="match status" value="1"/>
</dbReference>
<keyword evidence="4" id="KW-0804">Transcription</keyword>
<dbReference type="CDD" id="cd06171">
    <property type="entry name" value="Sigma70_r4"/>
    <property type="match status" value="1"/>
</dbReference>
<dbReference type="NCBIfam" id="TIGR02937">
    <property type="entry name" value="sigma70-ECF"/>
    <property type="match status" value="1"/>
</dbReference>
<dbReference type="Proteomes" id="UP001196661">
    <property type="component" value="Unassembled WGS sequence"/>
</dbReference>
<sequence length="186" mass="21547">MEHEADGAVVARLWEGDVSALGTLYDRYGSLVYAIAMKGFRRVSEAEDLTQEIFLILMRTRSYNPSRGSLASYLTTLTRSRVIDRLRAQSTQYKYLKQWHQRQLGVDETTPMKHITQQEHRALVRQALTTLKAQQREVLELSYYEGHSQRDIAERLGVPLGTVKSWARRGLVQLRKQLEVLREDLL</sequence>
<proteinExistence type="inferred from homology"/>
<dbReference type="Pfam" id="PF04542">
    <property type="entry name" value="Sigma70_r2"/>
    <property type="match status" value="1"/>
</dbReference>
<dbReference type="InterPro" id="IPR013324">
    <property type="entry name" value="RNA_pol_sigma_r3/r4-like"/>
</dbReference>
<keyword evidence="2" id="KW-0805">Transcription regulation</keyword>
<evidence type="ECO:0000256" key="4">
    <source>
        <dbReference type="ARBA" id="ARBA00023163"/>
    </source>
</evidence>
<dbReference type="SUPFAM" id="SSF88659">
    <property type="entry name" value="Sigma3 and sigma4 domains of RNA polymerase sigma factors"/>
    <property type="match status" value="1"/>
</dbReference>
<accession>A0ABS5Y2S4</accession>
<gene>
    <name evidence="7" type="ORF">IXB28_07885</name>
</gene>
<dbReference type="InterPro" id="IPR036388">
    <property type="entry name" value="WH-like_DNA-bd_sf"/>
</dbReference>
<dbReference type="InterPro" id="IPR039425">
    <property type="entry name" value="RNA_pol_sigma-70-like"/>
</dbReference>
<dbReference type="InterPro" id="IPR007627">
    <property type="entry name" value="RNA_pol_sigma70_r2"/>
</dbReference>
<evidence type="ECO:0000313" key="8">
    <source>
        <dbReference type="Proteomes" id="UP001196661"/>
    </source>
</evidence>
<comment type="similarity">
    <text evidence="1">Belongs to the sigma-70 factor family. ECF subfamily.</text>
</comment>
<evidence type="ECO:0000259" key="5">
    <source>
        <dbReference type="Pfam" id="PF04542"/>
    </source>
</evidence>
<dbReference type="PANTHER" id="PTHR43133:SF62">
    <property type="entry name" value="RNA POLYMERASE SIGMA FACTOR SIGZ"/>
    <property type="match status" value="1"/>
</dbReference>
<dbReference type="PANTHER" id="PTHR43133">
    <property type="entry name" value="RNA POLYMERASE ECF-TYPE SIGMA FACTO"/>
    <property type="match status" value="1"/>
</dbReference>
<keyword evidence="8" id="KW-1185">Reference proteome</keyword>
<dbReference type="Gene3D" id="1.10.10.10">
    <property type="entry name" value="Winged helix-like DNA-binding domain superfamily/Winged helix DNA-binding domain"/>
    <property type="match status" value="1"/>
</dbReference>
<dbReference type="Pfam" id="PF08281">
    <property type="entry name" value="Sigma70_r4_2"/>
    <property type="match status" value="1"/>
</dbReference>
<dbReference type="EMBL" id="JADOER010000005">
    <property type="protein sequence ID" value="MBT9312122.1"/>
    <property type="molecule type" value="Genomic_DNA"/>
</dbReference>
<keyword evidence="3" id="KW-0731">Sigma factor</keyword>
<evidence type="ECO:0000313" key="7">
    <source>
        <dbReference type="EMBL" id="MBT9312122.1"/>
    </source>
</evidence>
<comment type="caution">
    <text evidence="7">The sequence shown here is derived from an EMBL/GenBank/DDBJ whole genome shotgun (WGS) entry which is preliminary data.</text>
</comment>
<name>A0ABS5Y2S4_9CYAN</name>
<feature type="domain" description="RNA polymerase sigma-70 region 2" evidence="5">
    <location>
        <begin position="24"/>
        <end position="90"/>
    </location>
</feature>
<dbReference type="SUPFAM" id="SSF88946">
    <property type="entry name" value="Sigma2 domain of RNA polymerase sigma factors"/>
    <property type="match status" value="1"/>
</dbReference>
<organism evidence="7 8">
    <name type="scientific">Leptothoe kymatousa TAU-MAC 1615</name>
    <dbReference type="NCBI Taxonomy" id="2364775"/>
    <lineage>
        <taxon>Bacteria</taxon>
        <taxon>Bacillati</taxon>
        <taxon>Cyanobacteriota</taxon>
        <taxon>Cyanophyceae</taxon>
        <taxon>Nodosilineales</taxon>
        <taxon>Cymatolegaceae</taxon>
        <taxon>Leptothoe</taxon>
        <taxon>Leptothoe kymatousa</taxon>
    </lineage>
</organism>
<evidence type="ECO:0000256" key="3">
    <source>
        <dbReference type="ARBA" id="ARBA00023082"/>
    </source>
</evidence>
<dbReference type="NCBIfam" id="NF009172">
    <property type="entry name" value="PRK12519.1"/>
    <property type="match status" value="1"/>
</dbReference>
<evidence type="ECO:0000259" key="6">
    <source>
        <dbReference type="Pfam" id="PF08281"/>
    </source>
</evidence>
<dbReference type="InterPro" id="IPR013325">
    <property type="entry name" value="RNA_pol_sigma_r2"/>
</dbReference>
<dbReference type="InterPro" id="IPR014284">
    <property type="entry name" value="RNA_pol_sigma-70_dom"/>
</dbReference>
<reference evidence="7 8" key="1">
    <citation type="journal article" date="2021" name="Mar. Drugs">
        <title>Genome Reduction and Secondary Metabolism of the Marine Sponge-Associated Cyanobacterium Leptothoe.</title>
        <authorList>
            <person name="Konstantinou D."/>
            <person name="Popin R.V."/>
            <person name="Fewer D.P."/>
            <person name="Sivonen K."/>
            <person name="Gkelis S."/>
        </authorList>
    </citation>
    <scope>NUCLEOTIDE SEQUENCE [LARGE SCALE GENOMIC DNA]</scope>
    <source>
        <strain evidence="7 8">TAU-MAC 1615</strain>
    </source>
</reference>
<dbReference type="InterPro" id="IPR013249">
    <property type="entry name" value="RNA_pol_sigma70_r4_t2"/>
</dbReference>
<evidence type="ECO:0000256" key="1">
    <source>
        <dbReference type="ARBA" id="ARBA00010641"/>
    </source>
</evidence>